<proteinExistence type="predicted"/>
<protein>
    <recommendedName>
        <fullName evidence="2">UBC core domain-containing protein</fullName>
    </recommendedName>
</protein>
<feature type="region of interest" description="Disordered" evidence="1">
    <location>
        <begin position="125"/>
        <end position="158"/>
    </location>
</feature>
<evidence type="ECO:0000256" key="1">
    <source>
        <dbReference type="SAM" id="MobiDB-lite"/>
    </source>
</evidence>
<dbReference type="AlphaFoldDB" id="A0A4S4L3G4"/>
<dbReference type="InterPro" id="IPR000608">
    <property type="entry name" value="UBC"/>
</dbReference>
<dbReference type="OrthoDB" id="7851174at2759"/>
<evidence type="ECO:0000313" key="4">
    <source>
        <dbReference type="Proteomes" id="UP000308199"/>
    </source>
</evidence>
<reference evidence="3 4" key="1">
    <citation type="submission" date="2019-02" db="EMBL/GenBank/DDBJ databases">
        <title>Genome sequencing of the rare red list fungi Phellinidium pouzarii.</title>
        <authorList>
            <person name="Buettner E."/>
            <person name="Kellner H."/>
        </authorList>
    </citation>
    <scope>NUCLEOTIDE SEQUENCE [LARGE SCALE GENOMIC DNA]</scope>
    <source>
        <strain evidence="3 4">DSM 108285</strain>
    </source>
</reference>
<evidence type="ECO:0000259" key="2">
    <source>
        <dbReference type="PROSITE" id="PS50127"/>
    </source>
</evidence>
<dbReference type="Proteomes" id="UP000308199">
    <property type="component" value="Unassembled WGS sequence"/>
</dbReference>
<accession>A0A4S4L3G4</accession>
<dbReference type="Gene3D" id="3.10.110.10">
    <property type="entry name" value="Ubiquitin Conjugating Enzyme"/>
    <property type="match status" value="1"/>
</dbReference>
<feature type="compositionally biased region" description="Polar residues" evidence="1">
    <location>
        <begin position="146"/>
        <end position="158"/>
    </location>
</feature>
<sequence>MAPALTGASIPGPEGSPYEGGIFKLAVELNANYPFSAPKVTFVTRIYHMNISDRGNICIDVLKENWSPALSLYKVLLSLSSLLTDPNPKDPLVPSIANEYTRNRQKHDGTAREWTRIYALPLKSKETESIASGPPKAKGKSKDTLSESSSRNVGSRTGQDTRFPFTDVCCDECEVINLTTDSDSEGATIAAGERGRARVPTGAKRKRGTEEDIYVEGSRQTNGTESGNIIVIED</sequence>
<keyword evidence="4" id="KW-1185">Reference proteome</keyword>
<dbReference type="Pfam" id="PF00179">
    <property type="entry name" value="UQ_con"/>
    <property type="match status" value="1"/>
</dbReference>
<dbReference type="EMBL" id="SGPK01000241">
    <property type="protein sequence ID" value="THH05717.1"/>
    <property type="molecule type" value="Genomic_DNA"/>
</dbReference>
<feature type="region of interest" description="Disordered" evidence="1">
    <location>
        <begin position="189"/>
        <end position="209"/>
    </location>
</feature>
<name>A0A4S4L3G4_9AGAM</name>
<evidence type="ECO:0000313" key="3">
    <source>
        <dbReference type="EMBL" id="THH05717.1"/>
    </source>
</evidence>
<feature type="domain" description="UBC core" evidence="2">
    <location>
        <begin position="1"/>
        <end position="120"/>
    </location>
</feature>
<dbReference type="PROSITE" id="PS50127">
    <property type="entry name" value="UBC_2"/>
    <property type="match status" value="1"/>
</dbReference>
<dbReference type="InterPro" id="IPR016135">
    <property type="entry name" value="UBQ-conjugating_enzyme/RWD"/>
</dbReference>
<comment type="caution">
    <text evidence="3">The sequence shown here is derived from an EMBL/GenBank/DDBJ whole genome shotgun (WGS) entry which is preliminary data.</text>
</comment>
<organism evidence="3 4">
    <name type="scientific">Phellinidium pouzarii</name>
    <dbReference type="NCBI Taxonomy" id="167371"/>
    <lineage>
        <taxon>Eukaryota</taxon>
        <taxon>Fungi</taxon>
        <taxon>Dikarya</taxon>
        <taxon>Basidiomycota</taxon>
        <taxon>Agaricomycotina</taxon>
        <taxon>Agaricomycetes</taxon>
        <taxon>Hymenochaetales</taxon>
        <taxon>Hymenochaetaceae</taxon>
        <taxon>Phellinidium</taxon>
    </lineage>
</organism>
<dbReference type="SUPFAM" id="SSF54495">
    <property type="entry name" value="UBC-like"/>
    <property type="match status" value="1"/>
</dbReference>
<dbReference type="SMART" id="SM00212">
    <property type="entry name" value="UBCc"/>
    <property type="match status" value="1"/>
</dbReference>
<dbReference type="PANTHER" id="PTHR24068">
    <property type="entry name" value="UBIQUITIN-CONJUGATING ENZYME E2"/>
    <property type="match status" value="1"/>
</dbReference>
<gene>
    <name evidence="3" type="ORF">EW145_g4590</name>
</gene>